<evidence type="ECO:0000313" key="2">
    <source>
        <dbReference type="EMBL" id="GAA4720763.1"/>
    </source>
</evidence>
<dbReference type="InterPro" id="IPR001509">
    <property type="entry name" value="Epimerase_deHydtase"/>
</dbReference>
<accession>A0ABP8Y6F6</accession>
<keyword evidence="3" id="KW-1185">Reference proteome</keyword>
<gene>
    <name evidence="2" type="ORF">GCM10023349_46190</name>
</gene>
<proteinExistence type="predicted"/>
<comment type="caution">
    <text evidence="2">The sequence shown here is derived from an EMBL/GenBank/DDBJ whole genome shotgun (WGS) entry which is preliminary data.</text>
</comment>
<dbReference type="Proteomes" id="UP001499974">
    <property type="component" value="Unassembled WGS sequence"/>
</dbReference>
<organism evidence="2 3">
    <name type="scientific">Nocardioides conyzicola</name>
    <dbReference type="NCBI Taxonomy" id="1651781"/>
    <lineage>
        <taxon>Bacteria</taxon>
        <taxon>Bacillati</taxon>
        <taxon>Actinomycetota</taxon>
        <taxon>Actinomycetes</taxon>
        <taxon>Propionibacteriales</taxon>
        <taxon>Nocardioidaceae</taxon>
        <taxon>Nocardioides</taxon>
    </lineage>
</organism>
<evidence type="ECO:0000313" key="3">
    <source>
        <dbReference type="Proteomes" id="UP001499974"/>
    </source>
</evidence>
<evidence type="ECO:0000259" key="1">
    <source>
        <dbReference type="Pfam" id="PF01370"/>
    </source>
</evidence>
<dbReference type="InterPro" id="IPR036291">
    <property type="entry name" value="NAD(P)-bd_dom_sf"/>
</dbReference>
<dbReference type="RefSeq" id="WP_345524125.1">
    <property type="nucleotide sequence ID" value="NZ_BAABKM010000005.1"/>
</dbReference>
<sequence length="327" mass="34331">MSELHVVVGAGPVGRATALELAAAGHETLLVSRSGSGPDLPGVRREAADAADADRLTELAAGAVAIYNCVNPADYTVWSTFWPPVAEAFLVAAERTGALLVTASCLYGYGPVDGPMVEGMPDAATTKKARIRAGMWAEALARHEAGRIRAVEVRGSDYMGPGVTVAAGHVARVAPAALAGKTVRVMGRPDVPHSFTDVRDMGRALVAVAAAPQTWGRVWHAPTNTPVTQAQAVADVCRAAGREPVKVKAFPRGTLALSGLVVPVMRELRETEYQFQRPYVLDSSAIERELGLTPTPWAEVCRATAVNADPTLAQAATVESPLRTRSA</sequence>
<name>A0ABP8Y6F6_9ACTN</name>
<protein>
    <submittedName>
        <fullName evidence="2">NAD-dependent epimerase/dehydratase family protein</fullName>
    </submittedName>
</protein>
<dbReference type="Pfam" id="PF01370">
    <property type="entry name" value="Epimerase"/>
    <property type="match status" value="1"/>
</dbReference>
<reference evidence="3" key="1">
    <citation type="journal article" date="2019" name="Int. J. Syst. Evol. Microbiol.">
        <title>The Global Catalogue of Microorganisms (GCM) 10K type strain sequencing project: providing services to taxonomists for standard genome sequencing and annotation.</title>
        <authorList>
            <consortium name="The Broad Institute Genomics Platform"/>
            <consortium name="The Broad Institute Genome Sequencing Center for Infectious Disease"/>
            <person name="Wu L."/>
            <person name="Ma J."/>
        </authorList>
    </citation>
    <scope>NUCLEOTIDE SEQUENCE [LARGE SCALE GENOMIC DNA]</scope>
    <source>
        <strain evidence="3">JCM 18531</strain>
    </source>
</reference>
<dbReference type="SUPFAM" id="SSF51735">
    <property type="entry name" value="NAD(P)-binding Rossmann-fold domains"/>
    <property type="match status" value="1"/>
</dbReference>
<dbReference type="Gene3D" id="3.40.50.720">
    <property type="entry name" value="NAD(P)-binding Rossmann-like Domain"/>
    <property type="match status" value="1"/>
</dbReference>
<feature type="domain" description="NAD-dependent epimerase/dehydratase" evidence="1">
    <location>
        <begin position="7"/>
        <end position="214"/>
    </location>
</feature>
<dbReference type="EMBL" id="BAABKM010000005">
    <property type="protein sequence ID" value="GAA4720763.1"/>
    <property type="molecule type" value="Genomic_DNA"/>
</dbReference>